<dbReference type="InterPro" id="IPR025558">
    <property type="entry name" value="DUF4283"/>
</dbReference>
<dbReference type="Pfam" id="PF14111">
    <property type="entry name" value="DUF4283"/>
    <property type="match status" value="1"/>
</dbReference>
<dbReference type="ExpressionAtlas" id="A0A654EU69">
    <property type="expression patterns" value="differential"/>
</dbReference>
<proteinExistence type="predicted"/>
<dbReference type="AlphaFoldDB" id="A0A654EU69"/>
<dbReference type="Pfam" id="PF14392">
    <property type="entry name" value="zf-CCHC_4"/>
    <property type="match status" value="1"/>
</dbReference>
<dbReference type="Pfam" id="PF13966">
    <property type="entry name" value="zf-RVT"/>
    <property type="match status" value="1"/>
</dbReference>
<evidence type="ECO:0000259" key="2">
    <source>
        <dbReference type="Pfam" id="PF00078"/>
    </source>
</evidence>
<evidence type="ECO:0008006" key="8">
    <source>
        <dbReference type="Google" id="ProtNLM"/>
    </source>
</evidence>
<feature type="domain" description="DUF4283" evidence="4">
    <location>
        <begin position="499"/>
        <end position="577"/>
    </location>
</feature>
<feature type="domain" description="Reverse transcriptase" evidence="2">
    <location>
        <begin position="7"/>
        <end position="170"/>
    </location>
</feature>
<dbReference type="PANTHER" id="PTHR33116">
    <property type="entry name" value="REVERSE TRANSCRIPTASE ZINC-BINDING DOMAIN-CONTAINING PROTEIN-RELATED-RELATED"/>
    <property type="match status" value="1"/>
</dbReference>
<gene>
    <name evidence="6" type="ORF">AN1_LOCUS7762</name>
</gene>
<dbReference type="InterPro" id="IPR000477">
    <property type="entry name" value="RT_dom"/>
</dbReference>
<dbReference type="EMBL" id="CACRSJ010000105">
    <property type="protein sequence ID" value="VYS52300.1"/>
    <property type="molecule type" value="Genomic_DNA"/>
</dbReference>
<dbReference type="Pfam" id="PF00078">
    <property type="entry name" value="RVT_1"/>
    <property type="match status" value="1"/>
</dbReference>
<evidence type="ECO:0000259" key="3">
    <source>
        <dbReference type="Pfam" id="PF13966"/>
    </source>
</evidence>
<organism evidence="6 7">
    <name type="scientific">Arabidopsis thaliana</name>
    <name type="common">Mouse-ear cress</name>
    <dbReference type="NCBI Taxonomy" id="3702"/>
    <lineage>
        <taxon>Eukaryota</taxon>
        <taxon>Viridiplantae</taxon>
        <taxon>Streptophyta</taxon>
        <taxon>Embryophyta</taxon>
        <taxon>Tracheophyta</taxon>
        <taxon>Spermatophyta</taxon>
        <taxon>Magnoliopsida</taxon>
        <taxon>eudicotyledons</taxon>
        <taxon>Gunneridae</taxon>
        <taxon>Pentapetalae</taxon>
        <taxon>rosids</taxon>
        <taxon>malvids</taxon>
        <taxon>Brassicales</taxon>
        <taxon>Brassicaceae</taxon>
        <taxon>Camelineae</taxon>
        <taxon>Arabidopsis</taxon>
    </lineage>
</organism>
<reference evidence="6 7" key="1">
    <citation type="submission" date="2019-11" db="EMBL/GenBank/DDBJ databases">
        <authorList>
            <person name="Jiao W.-B."/>
            <person name="Schneeberger K."/>
        </authorList>
    </citation>
    <scope>NUCLEOTIDE SEQUENCE [LARGE SCALE GENOMIC DNA]</scope>
    <source>
        <strain evidence="7">cv. An-1</strain>
    </source>
</reference>
<name>A0A654EU69_ARATH</name>
<evidence type="ECO:0000313" key="7">
    <source>
        <dbReference type="Proteomes" id="UP000426265"/>
    </source>
</evidence>
<evidence type="ECO:0000259" key="5">
    <source>
        <dbReference type="Pfam" id="PF14392"/>
    </source>
</evidence>
<dbReference type="Proteomes" id="UP000426265">
    <property type="component" value="Unassembled WGS sequence"/>
</dbReference>
<feature type="region of interest" description="Disordered" evidence="1">
    <location>
        <begin position="798"/>
        <end position="853"/>
    </location>
</feature>
<evidence type="ECO:0000256" key="1">
    <source>
        <dbReference type="SAM" id="MobiDB-lite"/>
    </source>
</evidence>
<evidence type="ECO:0000313" key="6">
    <source>
        <dbReference type="EMBL" id="VYS52300.1"/>
    </source>
</evidence>
<dbReference type="PANTHER" id="PTHR33116:SF86">
    <property type="entry name" value="REVERSE TRANSCRIPTASE DOMAIN-CONTAINING PROTEIN"/>
    <property type="match status" value="1"/>
</dbReference>
<feature type="domain" description="Reverse transcriptase zinc-binding" evidence="3">
    <location>
        <begin position="245"/>
        <end position="309"/>
    </location>
</feature>
<evidence type="ECO:0000259" key="4">
    <source>
        <dbReference type="Pfam" id="PF14111"/>
    </source>
</evidence>
<feature type="compositionally biased region" description="Basic and acidic residues" evidence="1">
    <location>
        <begin position="826"/>
        <end position="841"/>
    </location>
</feature>
<dbReference type="InterPro" id="IPR026960">
    <property type="entry name" value="RVT-Znf"/>
</dbReference>
<protein>
    <recommendedName>
        <fullName evidence="8">Reverse transcriptase domain-containing protein</fullName>
    </recommendedName>
</protein>
<accession>A0A654EU69</accession>
<sequence>MIHSLRTNDRIAYEHMAFKTDMSKAYDRVEWPFLEAMMNALGFNSKWISWIMQCVTSVSYSVLINGQPYGQIIPECGIRQGKITGIRFQDKEVLVNHLLFADDTLLMCKATKQECVELLNCLSQYGQPSGQLINLEKSTITFGAQVDTETKNWIKNASSILLEGGTGKYLGLPKCLSGSKKELFGFIKEKLQSRLTSWYSKTLSQGGKEVLLKSIALALRSIPVFKGKSIVLVGKGYELINKQVHHLMYQEAEIAPSLNSLFDKALHGALSVEARLRTRGIIIADGCLMCDEENETINHILLQCPLARQHHGVLHNVRFVNPWIMWSSWKNMNKLLFGGISSMTTTIADKAFDNHNQWFLAQPYRHEDEKIMRIMHWSPPLPGDLKCNIGFEWSKQHQFLGASWAVRDSQGHITELLSLSHANPNWFLLVEPSLCNGGATAIATSVVTGFRFQSYMARGHPFSLHLNMVDVLWDEIQNLELGQDYPTLFIPNEAYVMVEDRNRLSLIARPLLPRVQNFNAVINALPRAWGLTAHVHGRILDATYVQLLFQTEIYLLSVQRREVWLFNNWFVASQRWEAAPLNFVTTIDLWVQMRGIPILYVFEKTELEIAQELGEIISLDFHDATSTQIAYIRVRVRFGITDRLRFFQRITFESGETALIRFQYERLRRICSCFRFTHNLNYYPYRQRFQSIDRERAVFRDSVLRSSFNSQSQMTDSSLQVPLHPPPRVPTPPLNPQELAAATPYFPILRYSAFQAFTIPTTQVDIGRQQIFPDSNISPSSGDAITSGIMRVFEVGESSRGVQDGESHNNMNLGESSKRKNLVILQRDKESRQHKQQETEQRMGGILKPPKKR</sequence>
<dbReference type="InterPro" id="IPR025836">
    <property type="entry name" value="Zn_knuckle_CX2CX4HX4C"/>
</dbReference>
<feature type="domain" description="Zinc knuckle CX2CX4HX4C" evidence="5">
    <location>
        <begin position="639"/>
        <end position="685"/>
    </location>
</feature>